<dbReference type="InterPro" id="IPR039513">
    <property type="entry name" value="PL-6"/>
</dbReference>
<proteinExistence type="predicted"/>
<protein>
    <recommendedName>
        <fullName evidence="1">Probable pectate lyase C</fullName>
    </recommendedName>
</protein>
<feature type="signal peptide" evidence="3">
    <location>
        <begin position="1"/>
        <end position="20"/>
    </location>
</feature>
<dbReference type="InterPro" id="IPR018247">
    <property type="entry name" value="EF_Hand_1_Ca_BS"/>
</dbReference>
<evidence type="ECO:0000313" key="5">
    <source>
        <dbReference type="Proteomes" id="UP000320386"/>
    </source>
</evidence>
<keyword evidence="3" id="KW-0732">Signal</keyword>
<dbReference type="OrthoDB" id="6475864at2"/>
<gene>
    <name evidence="4" type="primary">cslB</name>
    <name evidence="4" type="ORF">Pan265_05800</name>
</gene>
<accession>A0A518BUT2</accession>
<dbReference type="Proteomes" id="UP000320386">
    <property type="component" value="Chromosome"/>
</dbReference>
<organism evidence="4 5">
    <name type="scientific">Mucisphaera calidilacus</name>
    <dbReference type="NCBI Taxonomy" id="2527982"/>
    <lineage>
        <taxon>Bacteria</taxon>
        <taxon>Pseudomonadati</taxon>
        <taxon>Planctomycetota</taxon>
        <taxon>Phycisphaerae</taxon>
        <taxon>Phycisphaerales</taxon>
        <taxon>Phycisphaeraceae</taxon>
        <taxon>Mucisphaera</taxon>
    </lineage>
</organism>
<feature type="region of interest" description="Disordered" evidence="2">
    <location>
        <begin position="578"/>
        <end position="599"/>
    </location>
</feature>
<dbReference type="GO" id="GO:0016829">
    <property type="term" value="F:lyase activity"/>
    <property type="evidence" value="ECO:0007669"/>
    <property type="project" value="UniProtKB-KW"/>
</dbReference>
<dbReference type="Gene3D" id="1.10.1330.10">
    <property type="entry name" value="Dockerin domain"/>
    <property type="match status" value="2"/>
</dbReference>
<feature type="chain" id="PRO_5021932852" description="Probable pectate lyase C" evidence="3">
    <location>
        <begin position="21"/>
        <end position="787"/>
    </location>
</feature>
<dbReference type="EMBL" id="CP036280">
    <property type="protein sequence ID" value="QDU70745.1"/>
    <property type="molecule type" value="Genomic_DNA"/>
</dbReference>
<dbReference type="GO" id="GO:0000272">
    <property type="term" value="P:polysaccharide catabolic process"/>
    <property type="evidence" value="ECO:0007669"/>
    <property type="project" value="InterPro"/>
</dbReference>
<evidence type="ECO:0000313" key="4">
    <source>
        <dbReference type="EMBL" id="QDU70745.1"/>
    </source>
</evidence>
<name>A0A518BUT2_9BACT</name>
<dbReference type="KEGG" id="mcad:Pan265_05800"/>
<evidence type="ECO:0000256" key="2">
    <source>
        <dbReference type="SAM" id="MobiDB-lite"/>
    </source>
</evidence>
<keyword evidence="4" id="KW-0456">Lyase</keyword>
<evidence type="ECO:0000256" key="1">
    <source>
        <dbReference type="ARBA" id="ARBA00016512"/>
    </source>
</evidence>
<dbReference type="InterPro" id="IPR011050">
    <property type="entry name" value="Pectin_lyase_fold/virulence"/>
</dbReference>
<dbReference type="Pfam" id="PF14592">
    <property type="entry name" value="Chondroitinas_B"/>
    <property type="match status" value="1"/>
</dbReference>
<dbReference type="RefSeq" id="WP_145444896.1">
    <property type="nucleotide sequence ID" value="NZ_CP036280.1"/>
</dbReference>
<dbReference type="SUPFAM" id="SSF51126">
    <property type="entry name" value="Pectin lyase-like"/>
    <property type="match status" value="1"/>
</dbReference>
<dbReference type="CDD" id="cd14251">
    <property type="entry name" value="PL-6"/>
    <property type="match status" value="1"/>
</dbReference>
<dbReference type="Gene3D" id="2.160.20.10">
    <property type="entry name" value="Single-stranded right-handed beta-helix, Pectin lyase-like"/>
    <property type="match status" value="1"/>
</dbReference>
<dbReference type="PROSITE" id="PS00018">
    <property type="entry name" value="EF_HAND_1"/>
    <property type="match status" value="1"/>
</dbReference>
<dbReference type="InterPro" id="IPR036439">
    <property type="entry name" value="Dockerin_dom_sf"/>
</dbReference>
<dbReference type="AlphaFoldDB" id="A0A518BUT2"/>
<sequence precursor="true">MTRWLVRTSCICVMVSVASAETFFVSSAAQIEDAMDNAAPGDTLVMTDGVWNNQSIDFAGHGTADNPITLRAQSAGGVILTGSSNLSISGSHLVVDGLTFNEGRPSGSHIIRFTGSQGDANHSRLTNTTITNYNPADINDRYFWVSLYGQDNRVDHSRFQGQNHSGVTLVAWLDGDEARHRIDHNHFADRPEGNGNGFETIRIGTSEFGDSSAKVIVENNLFERVDGEVEIISNKSNDNIYRYNTFAESKGTLTLRHGHRANVEGNFFLGKNKDGSGGVRVIGEDHQIINNYFADLDDRMDGVISITAGIENTQPSGYQQVKNALIAHNTIIDAEMPGITFDWGLGERDRTLLAEDVIITGNLILSYADTLFEGNEGPGWTWSDNLVWGAPTGITARPGVTVADTLLQLAPDGLWRPAANSPAIDAIAQANLVTPIDMDGQPRIGLIDIGADEVADAAIVRKPLTSNDVGPDWDNYEPIDPGGPGDPTDPPAGAHIAIEAEQFASVIDPNSDGDTWTVVAAHDAFGGLAIEAPQGDRYNSGSGAHDAIVTYDLTFDEAGNYTAYYRARGFSGSTDSFYHPDALDQDPDQNETTSSNGGWLWETGETFTITDSHLDVPLELRLGKREQTTQIDAIILHINNGLTPGELDALMTRIYEPLSGDFNSDGVLDAADLELVQIAIGTTDTTYDLDDNGIVDAADTHAWLIDAYGTILGDINLDRVVDLLDLSILAANFQTTGLALYTLGDITVDQTVNLLDLSIFASNFGSAATIPSPSTGFFLLCTGLLRR</sequence>
<dbReference type="InterPro" id="IPR012334">
    <property type="entry name" value="Pectin_lyas_fold"/>
</dbReference>
<keyword evidence="5" id="KW-1185">Reference proteome</keyword>
<evidence type="ECO:0000256" key="3">
    <source>
        <dbReference type="SAM" id="SignalP"/>
    </source>
</evidence>
<reference evidence="4 5" key="1">
    <citation type="submission" date="2019-02" db="EMBL/GenBank/DDBJ databases">
        <title>Deep-cultivation of Planctomycetes and their phenomic and genomic characterization uncovers novel biology.</title>
        <authorList>
            <person name="Wiegand S."/>
            <person name="Jogler M."/>
            <person name="Boedeker C."/>
            <person name="Pinto D."/>
            <person name="Vollmers J."/>
            <person name="Rivas-Marin E."/>
            <person name="Kohn T."/>
            <person name="Peeters S.H."/>
            <person name="Heuer A."/>
            <person name="Rast P."/>
            <person name="Oberbeckmann S."/>
            <person name="Bunk B."/>
            <person name="Jeske O."/>
            <person name="Meyerdierks A."/>
            <person name="Storesund J.E."/>
            <person name="Kallscheuer N."/>
            <person name="Luecker S."/>
            <person name="Lage O.M."/>
            <person name="Pohl T."/>
            <person name="Merkel B.J."/>
            <person name="Hornburger P."/>
            <person name="Mueller R.-W."/>
            <person name="Bruemmer F."/>
            <person name="Labrenz M."/>
            <person name="Spormann A.M."/>
            <person name="Op den Camp H."/>
            <person name="Overmann J."/>
            <person name="Amann R."/>
            <person name="Jetten M.S.M."/>
            <person name="Mascher T."/>
            <person name="Medema M.H."/>
            <person name="Devos D.P."/>
            <person name="Kaster A.-K."/>
            <person name="Ovreas L."/>
            <person name="Rohde M."/>
            <person name="Galperin M.Y."/>
            <person name="Jogler C."/>
        </authorList>
    </citation>
    <scope>NUCLEOTIDE SEQUENCE [LARGE SCALE GENOMIC DNA]</scope>
    <source>
        <strain evidence="4 5">Pan265</strain>
    </source>
</reference>